<dbReference type="InterPro" id="IPR046802">
    <property type="entry name" value="OpcA_G6PD_C"/>
</dbReference>
<dbReference type="InterPro" id="IPR004555">
    <property type="entry name" value="G6PDH_assembly_OpcA"/>
</dbReference>
<feature type="domain" description="Glucose-6-phosphate dehydrogenase assembly protein OpcA C-terminal" evidence="3">
    <location>
        <begin position="166"/>
        <end position="294"/>
    </location>
</feature>
<dbReference type="PANTHER" id="PTHR38658">
    <property type="entry name" value="OXPP CYCLE PROTEIN OPCA-RELATED"/>
    <property type="match status" value="1"/>
</dbReference>
<reference evidence="5" key="1">
    <citation type="journal article" date="2019" name="Int. J. Syst. Evol. Microbiol.">
        <title>The Global Catalogue of Microorganisms (GCM) 10K type strain sequencing project: providing services to taxonomists for standard genome sequencing and annotation.</title>
        <authorList>
            <consortium name="The Broad Institute Genomics Platform"/>
            <consortium name="The Broad Institute Genome Sequencing Center for Infectious Disease"/>
            <person name="Wu L."/>
            <person name="Ma J."/>
        </authorList>
    </citation>
    <scope>NUCLEOTIDE SEQUENCE [LARGE SCALE GENOMIC DNA]</scope>
    <source>
        <strain evidence="5">JCM 16702</strain>
    </source>
</reference>
<accession>A0ABP7VI68</accession>
<dbReference type="PANTHER" id="PTHR38658:SF1">
    <property type="entry name" value="OXPP CYCLE PROTEIN OPCA-RELATED"/>
    <property type="match status" value="1"/>
</dbReference>
<proteinExistence type="predicted"/>
<keyword evidence="5" id="KW-1185">Reference proteome</keyword>
<evidence type="ECO:0000259" key="3">
    <source>
        <dbReference type="Pfam" id="PF20171"/>
    </source>
</evidence>
<dbReference type="RefSeq" id="WP_344944863.1">
    <property type="nucleotide sequence ID" value="NZ_BAAAZG010000012.1"/>
</dbReference>
<evidence type="ECO:0000256" key="1">
    <source>
        <dbReference type="SAM" id="MobiDB-lite"/>
    </source>
</evidence>
<feature type="domain" description="Glucose-6-phosphate dehydrogenase assembly protein OpcA N-terminal" evidence="2">
    <location>
        <begin position="51"/>
        <end position="161"/>
    </location>
</feature>
<evidence type="ECO:0000313" key="4">
    <source>
        <dbReference type="EMBL" id="GAA4067454.1"/>
    </source>
</evidence>
<protein>
    <submittedName>
        <fullName evidence="4">Glucose-6-phosphate dehydrogenase assembly protein OpcA</fullName>
    </submittedName>
</protein>
<evidence type="ECO:0000313" key="5">
    <source>
        <dbReference type="Proteomes" id="UP001500683"/>
    </source>
</evidence>
<dbReference type="Pfam" id="PF10128">
    <property type="entry name" value="OpcA_G6PD_assem"/>
    <property type="match status" value="1"/>
</dbReference>
<dbReference type="InterPro" id="IPR046801">
    <property type="entry name" value="OpcA_G6PD_N"/>
</dbReference>
<evidence type="ECO:0000259" key="2">
    <source>
        <dbReference type="Pfam" id="PF10128"/>
    </source>
</evidence>
<dbReference type="EMBL" id="BAAAZG010000012">
    <property type="protein sequence ID" value="GAA4067454.1"/>
    <property type="molecule type" value="Genomic_DNA"/>
</dbReference>
<name>A0ABP7VI68_9ACTN</name>
<gene>
    <name evidence="4" type="primary">opcA</name>
    <name evidence="4" type="ORF">GCM10022214_22610</name>
</gene>
<dbReference type="Pfam" id="PF20171">
    <property type="entry name" value="OpcA_G6PD_C"/>
    <property type="match status" value="1"/>
</dbReference>
<dbReference type="Proteomes" id="UP001500683">
    <property type="component" value="Unassembled WGS sequence"/>
</dbReference>
<comment type="caution">
    <text evidence="4">The sequence shown here is derived from an EMBL/GenBank/DDBJ whole genome shotgun (WGS) entry which is preliminary data.</text>
</comment>
<organism evidence="4 5">
    <name type="scientific">Actinomadura miaoliensis</name>
    <dbReference type="NCBI Taxonomy" id="430685"/>
    <lineage>
        <taxon>Bacteria</taxon>
        <taxon>Bacillati</taxon>
        <taxon>Actinomycetota</taxon>
        <taxon>Actinomycetes</taxon>
        <taxon>Streptosporangiales</taxon>
        <taxon>Thermomonosporaceae</taxon>
        <taxon>Actinomadura</taxon>
    </lineage>
</organism>
<sequence>MNIDLADTTTRRIQDALTQARHLMGGPAVGMVLTLIIVTDESAQYDAVRAATEASREHPCRVLTVISRDARGSSSRLDAEIRMGETGPGETVLLRMYGPLAEHADSVVTPLLMPDTPVVTWWPGGKVPKAPSRDPLGRLAQRRVTDSYAARDRLGTLARLADAYAPGDTDFTWTRLTSWRSLLAAALDQDHDEITSGEVTAEPDSPSAELLAAWLSVRLGVPVSRGTSNGPGITGVRLVTGKGDIEICRPDGRVATLCRPGQPDRQVALMRRPMPELLAEELRRLDPDEVYQEAAARFAKDLAAGKGREEFVAAPDGGGAASGRSAEPAGGAARAPKPEAT</sequence>
<feature type="region of interest" description="Disordered" evidence="1">
    <location>
        <begin position="309"/>
        <end position="341"/>
    </location>
</feature>